<sequence>MNDNGTTVRANPIYIRVKEEKIPSYRYERFKLGQVPNYRYDHLNSDKYQVIAFDVTKKSALTALTNLNRRRQRNCLLRTRHTAKICNSGLYTPREVLERPSKDLTTTMERPSKDLTTSMDSDIIKIIETTKLPSSLTPLAY</sequence>
<organism evidence="1 2">
    <name type="scientific">Periplaneta americana</name>
    <name type="common">American cockroach</name>
    <name type="synonym">Blatta americana</name>
    <dbReference type="NCBI Taxonomy" id="6978"/>
    <lineage>
        <taxon>Eukaryota</taxon>
        <taxon>Metazoa</taxon>
        <taxon>Ecdysozoa</taxon>
        <taxon>Arthropoda</taxon>
        <taxon>Hexapoda</taxon>
        <taxon>Insecta</taxon>
        <taxon>Pterygota</taxon>
        <taxon>Neoptera</taxon>
        <taxon>Polyneoptera</taxon>
        <taxon>Dictyoptera</taxon>
        <taxon>Blattodea</taxon>
        <taxon>Blattoidea</taxon>
        <taxon>Blattidae</taxon>
        <taxon>Blattinae</taxon>
        <taxon>Periplaneta</taxon>
    </lineage>
</organism>
<dbReference type="EMBL" id="JAJSOF020000015">
    <property type="protein sequence ID" value="KAJ4440866.1"/>
    <property type="molecule type" value="Genomic_DNA"/>
</dbReference>
<protein>
    <submittedName>
        <fullName evidence="1">Uncharacterized protein</fullName>
    </submittedName>
</protein>
<keyword evidence="2" id="KW-1185">Reference proteome</keyword>
<accession>A0ABQ8T4E5</accession>
<evidence type="ECO:0000313" key="1">
    <source>
        <dbReference type="EMBL" id="KAJ4440866.1"/>
    </source>
</evidence>
<evidence type="ECO:0000313" key="2">
    <source>
        <dbReference type="Proteomes" id="UP001148838"/>
    </source>
</evidence>
<name>A0ABQ8T4E5_PERAM</name>
<dbReference type="Proteomes" id="UP001148838">
    <property type="component" value="Unassembled WGS sequence"/>
</dbReference>
<comment type="caution">
    <text evidence="1">The sequence shown here is derived from an EMBL/GenBank/DDBJ whole genome shotgun (WGS) entry which is preliminary data.</text>
</comment>
<reference evidence="1 2" key="1">
    <citation type="journal article" date="2022" name="Allergy">
        <title>Genome assembly and annotation of Periplaneta americana reveal a comprehensive cockroach allergen profile.</title>
        <authorList>
            <person name="Wang L."/>
            <person name="Xiong Q."/>
            <person name="Saelim N."/>
            <person name="Wang L."/>
            <person name="Nong W."/>
            <person name="Wan A.T."/>
            <person name="Shi M."/>
            <person name="Liu X."/>
            <person name="Cao Q."/>
            <person name="Hui J.H.L."/>
            <person name="Sookrung N."/>
            <person name="Leung T.F."/>
            <person name="Tungtrongchitr A."/>
            <person name="Tsui S.K.W."/>
        </authorList>
    </citation>
    <scope>NUCLEOTIDE SEQUENCE [LARGE SCALE GENOMIC DNA]</scope>
    <source>
        <strain evidence="1">PWHHKU_190912</strain>
    </source>
</reference>
<proteinExistence type="predicted"/>
<gene>
    <name evidence="1" type="ORF">ANN_10713</name>
</gene>